<dbReference type="GO" id="GO:0000814">
    <property type="term" value="C:ESCRT II complex"/>
    <property type="evidence" value="ECO:0007669"/>
    <property type="project" value="UniProtKB-UniRule"/>
</dbReference>
<dbReference type="Pfam" id="PF04157">
    <property type="entry name" value="EAP30"/>
    <property type="match status" value="1"/>
</dbReference>
<dbReference type="GO" id="GO:0031902">
    <property type="term" value="C:late endosome membrane"/>
    <property type="evidence" value="ECO:0007669"/>
    <property type="project" value="UniProtKB-UniRule"/>
</dbReference>
<dbReference type="InterPro" id="IPR040608">
    <property type="entry name" value="Snf8/Vps36"/>
</dbReference>
<dbReference type="AlphaFoldDB" id="A0AA88HAA2"/>
<keyword evidence="3" id="KW-1185">Reference proteome</keyword>
<dbReference type="PANTHER" id="PTHR13128">
    <property type="entry name" value="VACUOLAR PROTEIN-SORTING-ASSOCIATED PROTEIN 36"/>
    <property type="match status" value="1"/>
</dbReference>
<keyword evidence="1" id="KW-0653">Protein transport</keyword>
<comment type="subcellular location">
    <subcellularLocation>
        <location evidence="1">Cytoplasm</location>
    </subcellularLocation>
    <subcellularLocation>
        <location evidence="1">Endosome</location>
    </subcellularLocation>
</comment>
<comment type="caution">
    <text evidence="2">The sequence shown here is derived from an EMBL/GenBank/DDBJ whole genome shotgun (WGS) entry which is preliminary data.</text>
</comment>
<evidence type="ECO:0000256" key="1">
    <source>
        <dbReference type="RuleBase" id="RU367095"/>
    </source>
</evidence>
<comment type="similarity">
    <text evidence="1">Belongs to the VPS36 family.</text>
</comment>
<comment type="function">
    <text evidence="1">Component of the ESCRT-II complex (endosomal sorting complex required for transport II), which is required for multivesicular body (MVB) formation and sorting of endosomal cargo proteins into MVBs.</text>
</comment>
<reference evidence="2" key="1">
    <citation type="submission" date="2023-07" db="EMBL/GenBank/DDBJ databases">
        <title>Chromosome-level genome assembly of Artemia franciscana.</title>
        <authorList>
            <person name="Jo E."/>
        </authorList>
    </citation>
    <scope>NUCLEOTIDE SEQUENCE</scope>
    <source>
        <tissue evidence="2">Whole body</tissue>
    </source>
</reference>
<accession>A0AA88HAA2</accession>
<dbReference type="EMBL" id="JAVRJZ010000018">
    <property type="protein sequence ID" value="KAK2708295.1"/>
    <property type="molecule type" value="Genomic_DNA"/>
</dbReference>
<dbReference type="Proteomes" id="UP001187531">
    <property type="component" value="Unassembled WGS sequence"/>
</dbReference>
<dbReference type="PANTHER" id="PTHR13128:SF12">
    <property type="entry name" value="VACUOLAR PROTEIN-SORTING-ASSOCIATED PROTEIN 36"/>
    <property type="match status" value="1"/>
</dbReference>
<evidence type="ECO:0000313" key="2">
    <source>
        <dbReference type="EMBL" id="KAK2708295.1"/>
    </source>
</evidence>
<dbReference type="GO" id="GO:0043328">
    <property type="term" value="P:protein transport to vacuole involved in ubiquitin-dependent protein catabolic process via the multivesicular body sorting pathway"/>
    <property type="evidence" value="ECO:0007669"/>
    <property type="project" value="UniProtKB-UniRule"/>
</dbReference>
<keyword evidence="1" id="KW-0813">Transport</keyword>
<comment type="subunit">
    <text evidence="1">Component of the endosomal sorting complex required for transport II (ESCRT-II).</text>
</comment>
<dbReference type="InterPro" id="IPR036390">
    <property type="entry name" value="WH_DNA-bd_sf"/>
</dbReference>
<feature type="non-terminal residue" evidence="2">
    <location>
        <position position="197"/>
    </location>
</feature>
<dbReference type="Gene3D" id="6.10.140.260">
    <property type="match status" value="1"/>
</dbReference>
<organism evidence="2 3">
    <name type="scientific">Artemia franciscana</name>
    <name type="common">Brine shrimp</name>
    <name type="synonym">Artemia sanfranciscana</name>
    <dbReference type="NCBI Taxonomy" id="6661"/>
    <lineage>
        <taxon>Eukaryota</taxon>
        <taxon>Metazoa</taxon>
        <taxon>Ecdysozoa</taxon>
        <taxon>Arthropoda</taxon>
        <taxon>Crustacea</taxon>
        <taxon>Branchiopoda</taxon>
        <taxon>Anostraca</taxon>
        <taxon>Artemiidae</taxon>
        <taxon>Artemia</taxon>
    </lineage>
</organism>
<dbReference type="Gene3D" id="1.10.10.10">
    <property type="entry name" value="Winged helix-like DNA-binding domain superfamily/Winged helix DNA-binding domain"/>
    <property type="match status" value="2"/>
</dbReference>
<dbReference type="GO" id="GO:0032266">
    <property type="term" value="F:phosphatidylinositol-3-phosphate binding"/>
    <property type="evidence" value="ECO:0007669"/>
    <property type="project" value="UniProtKB-UniRule"/>
</dbReference>
<keyword evidence="1" id="KW-0963">Cytoplasm</keyword>
<dbReference type="SUPFAM" id="SSF46785">
    <property type="entry name" value="Winged helix' DNA-binding domain"/>
    <property type="match status" value="2"/>
</dbReference>
<dbReference type="InterPro" id="IPR037855">
    <property type="entry name" value="Vps36"/>
</dbReference>
<dbReference type="GO" id="GO:0043130">
    <property type="term" value="F:ubiquitin binding"/>
    <property type="evidence" value="ECO:0007669"/>
    <property type="project" value="UniProtKB-UniRule"/>
</dbReference>
<dbReference type="InterPro" id="IPR036388">
    <property type="entry name" value="WH-like_DNA-bd_sf"/>
</dbReference>
<evidence type="ECO:0000313" key="3">
    <source>
        <dbReference type="Proteomes" id="UP001187531"/>
    </source>
</evidence>
<proteinExistence type="inferred from homology"/>
<protein>
    <recommendedName>
        <fullName evidence="1">Vacuolar protein-sorting-associated protein 36</fullName>
    </recommendedName>
    <alternativeName>
        <fullName evidence="1">ESCRT-II complex subunit VPS36</fullName>
    </alternativeName>
</protein>
<sequence>EKKGNISEDETVLFKSYLLTLGIDDPVTRDTHGTSNNYYEKLGMEIENALFRPVEVSFSSLKIVKFNDLQEAGGLLSLAEAYCRINRARGLVLVSPEDLLKACKTLGPDRKLQLYLFPTGVYALQSKDLETGSLDNETLTTLEKEGPQSVESFAIILRISVILARERLLSAERIGKVCRDESVEGLKFYPNLFLINS</sequence>
<keyword evidence="1" id="KW-0967">Endosome</keyword>
<gene>
    <name evidence="2" type="ORF">QYM36_014037</name>
</gene>
<name>A0AA88HAA2_ARTSF</name>